<organism evidence="1 2">
    <name type="scientific">Pistacia integerrima</name>
    <dbReference type="NCBI Taxonomy" id="434235"/>
    <lineage>
        <taxon>Eukaryota</taxon>
        <taxon>Viridiplantae</taxon>
        <taxon>Streptophyta</taxon>
        <taxon>Embryophyta</taxon>
        <taxon>Tracheophyta</taxon>
        <taxon>Spermatophyta</taxon>
        <taxon>Magnoliopsida</taxon>
        <taxon>eudicotyledons</taxon>
        <taxon>Gunneridae</taxon>
        <taxon>Pentapetalae</taxon>
        <taxon>rosids</taxon>
        <taxon>malvids</taxon>
        <taxon>Sapindales</taxon>
        <taxon>Anacardiaceae</taxon>
        <taxon>Pistacia</taxon>
    </lineage>
</organism>
<comment type="caution">
    <text evidence="1">The sequence shown here is derived from an EMBL/GenBank/DDBJ whole genome shotgun (WGS) entry which is preliminary data.</text>
</comment>
<keyword evidence="2" id="KW-1185">Reference proteome</keyword>
<dbReference type="EMBL" id="CM047737">
    <property type="protein sequence ID" value="KAJ0047833.1"/>
    <property type="molecule type" value="Genomic_DNA"/>
</dbReference>
<gene>
    <name evidence="1" type="ORF">Pint_16824</name>
</gene>
<protein>
    <submittedName>
        <fullName evidence="1">Uncharacterized protein</fullName>
    </submittedName>
</protein>
<name>A0ACC0Z9I9_9ROSI</name>
<dbReference type="Proteomes" id="UP001163603">
    <property type="component" value="Chromosome 2"/>
</dbReference>
<reference evidence="2" key="1">
    <citation type="journal article" date="2023" name="G3 (Bethesda)">
        <title>Genome assembly and association tests identify interacting loci associated with vigor, precocity, and sex in interspecific pistachio rootstocks.</title>
        <authorList>
            <person name="Palmer W."/>
            <person name="Jacygrad E."/>
            <person name="Sagayaradj S."/>
            <person name="Cavanaugh K."/>
            <person name="Han R."/>
            <person name="Bertier L."/>
            <person name="Beede B."/>
            <person name="Kafkas S."/>
            <person name="Golino D."/>
            <person name="Preece J."/>
            <person name="Michelmore R."/>
        </authorList>
    </citation>
    <scope>NUCLEOTIDE SEQUENCE [LARGE SCALE GENOMIC DNA]</scope>
</reference>
<proteinExistence type="predicted"/>
<evidence type="ECO:0000313" key="2">
    <source>
        <dbReference type="Proteomes" id="UP001163603"/>
    </source>
</evidence>
<accession>A0ACC0Z9I9</accession>
<sequence length="49" mass="5307">MAKAFEVSIEASRSLKASFVKAQGKDEGMIDHIIIVKQPLEEDCASALT</sequence>
<evidence type="ECO:0000313" key="1">
    <source>
        <dbReference type="EMBL" id="KAJ0047833.1"/>
    </source>
</evidence>